<dbReference type="WBParaSite" id="SVE_0841900.1">
    <property type="protein sequence ID" value="SVE_0841900.1"/>
    <property type="gene ID" value="SVE_0841900"/>
</dbReference>
<feature type="binding site" evidence="1">
    <location>
        <position position="143"/>
    </location>
    <ligand>
        <name>Ca(2+)</name>
        <dbReference type="ChEBI" id="CHEBI:29108"/>
    </ligand>
</feature>
<evidence type="ECO:0000313" key="3">
    <source>
        <dbReference type="Proteomes" id="UP000035680"/>
    </source>
</evidence>
<proteinExistence type="predicted"/>
<name>A0A0K0FHQ4_STRVS</name>
<feature type="binding site" evidence="1">
    <location>
        <position position="258"/>
    </location>
    <ligand>
        <name>Ca(2+)</name>
        <dbReference type="ChEBI" id="CHEBI:29108"/>
    </ligand>
</feature>
<sequence>MYFIFNIIFYLISICIQFIYGGAIIKSIYHNQESMEMKVKGFIENEVPDNDDIQILKPYNDTLPYTIVEKNGQIHVPFIIISDQDRDAKIHDKNHKTVYASTVEMGILTVNKDFSSANVRLSIKTQNLTTKLNYDSRGAEFSDLKWFNGHLITVDDKTGIIYKIVGKKLVVQAIMNDGLDSDKLYKGEWLTVKNKKMYVGGYGKEFTSGDGTQITNANPFFIKVFDRNMGYETLNWTNNFINVRKSIGITFPAYIVNEAVQWSEVNKKWFFLPRLVSFNPYTDKDAEIAGSNILITADDNFENFGKVTVGEKVSDQGFSAFQFVPKTNEKVIIALKSKETETEGVSSFIMVFHINGTVLYGPRKIPGKYKMEGIEFYNWRTEFNVCQKR</sequence>
<feature type="transmembrane region" description="Helical" evidence="2">
    <location>
        <begin position="7"/>
        <end position="29"/>
    </location>
</feature>
<dbReference type="PANTHER" id="PTHR13023">
    <property type="entry name" value="APYRASE"/>
    <property type="match status" value="1"/>
</dbReference>
<keyword evidence="3" id="KW-1185">Reference proteome</keyword>
<dbReference type="InterPro" id="IPR036258">
    <property type="entry name" value="Apyrase_sf"/>
</dbReference>
<feature type="binding site" evidence="1">
    <location>
        <position position="188"/>
    </location>
    <ligand>
        <name>Ca(2+)</name>
        <dbReference type="ChEBI" id="CHEBI:29108"/>
    </ligand>
</feature>
<reference evidence="4" key="2">
    <citation type="submission" date="2015-08" db="UniProtKB">
        <authorList>
            <consortium name="WormBaseParasite"/>
        </authorList>
    </citation>
    <scope>IDENTIFICATION</scope>
</reference>
<dbReference type="SUPFAM" id="SSF101887">
    <property type="entry name" value="Apyrase"/>
    <property type="match status" value="1"/>
</dbReference>
<keyword evidence="1" id="KW-0479">Metal-binding</keyword>
<keyword evidence="1" id="KW-0106">Calcium</keyword>
<dbReference type="GO" id="GO:0005509">
    <property type="term" value="F:calcium ion binding"/>
    <property type="evidence" value="ECO:0007669"/>
    <property type="project" value="InterPro"/>
</dbReference>
<dbReference type="InterPro" id="IPR009283">
    <property type="entry name" value="Apyrase"/>
</dbReference>
<evidence type="ECO:0000313" key="4">
    <source>
        <dbReference type="WBParaSite" id="SVE_0841900.1"/>
    </source>
</evidence>
<keyword evidence="2" id="KW-0812">Transmembrane</keyword>
<feature type="binding site" evidence="1">
    <location>
        <position position="142"/>
    </location>
    <ligand>
        <name>Ca(2+)</name>
        <dbReference type="ChEBI" id="CHEBI:29108"/>
    </ligand>
</feature>
<accession>A0A0K0FHQ4</accession>
<dbReference type="Gene3D" id="2.120.10.100">
    <property type="entry name" value="Apyrase"/>
    <property type="match status" value="1"/>
</dbReference>
<dbReference type="STRING" id="75913.A0A0K0FHQ4"/>
<dbReference type="AlphaFoldDB" id="A0A0K0FHQ4"/>
<keyword evidence="2" id="KW-0472">Membrane</keyword>
<evidence type="ECO:0000256" key="2">
    <source>
        <dbReference type="SAM" id="Phobius"/>
    </source>
</evidence>
<feature type="binding site" evidence="1">
    <location>
        <position position="372"/>
    </location>
    <ligand>
        <name>Ca(2+)</name>
        <dbReference type="ChEBI" id="CHEBI:29108"/>
    </ligand>
</feature>
<dbReference type="GO" id="GO:0045134">
    <property type="term" value="F:UDP phosphatase activity"/>
    <property type="evidence" value="ECO:0007669"/>
    <property type="project" value="TreeGrafter"/>
</dbReference>
<reference evidence="3" key="1">
    <citation type="submission" date="2014-07" db="EMBL/GenBank/DDBJ databases">
        <authorList>
            <person name="Martin A.A"/>
            <person name="De Silva N."/>
        </authorList>
    </citation>
    <scope>NUCLEOTIDE SEQUENCE</scope>
</reference>
<dbReference type="GO" id="GO:0030166">
    <property type="term" value="P:proteoglycan biosynthetic process"/>
    <property type="evidence" value="ECO:0007669"/>
    <property type="project" value="TreeGrafter"/>
</dbReference>
<evidence type="ECO:0000256" key="1">
    <source>
        <dbReference type="PIRSR" id="PIRSR609283-1"/>
    </source>
</evidence>
<dbReference type="Pfam" id="PF06079">
    <property type="entry name" value="Apyrase"/>
    <property type="match status" value="1"/>
</dbReference>
<organism evidence="3 4">
    <name type="scientific">Strongyloides venezuelensis</name>
    <name type="common">Threadworm</name>
    <dbReference type="NCBI Taxonomy" id="75913"/>
    <lineage>
        <taxon>Eukaryota</taxon>
        <taxon>Metazoa</taxon>
        <taxon>Ecdysozoa</taxon>
        <taxon>Nematoda</taxon>
        <taxon>Chromadorea</taxon>
        <taxon>Rhabditida</taxon>
        <taxon>Tylenchina</taxon>
        <taxon>Panagrolaimomorpha</taxon>
        <taxon>Strongyloidoidea</taxon>
        <taxon>Strongyloididae</taxon>
        <taxon>Strongyloides</taxon>
    </lineage>
</organism>
<dbReference type="Proteomes" id="UP000035680">
    <property type="component" value="Unassembled WGS sequence"/>
</dbReference>
<dbReference type="GO" id="GO:0004382">
    <property type="term" value="F:GDP phosphatase activity"/>
    <property type="evidence" value="ECO:0007669"/>
    <property type="project" value="TreeGrafter"/>
</dbReference>
<comment type="cofactor">
    <cofactor evidence="1">
        <name>Ca(2+)</name>
        <dbReference type="ChEBI" id="CHEBI:29108"/>
    </cofactor>
</comment>
<keyword evidence="2" id="KW-1133">Transmembrane helix</keyword>
<dbReference type="PANTHER" id="PTHR13023:SF2">
    <property type="entry name" value="SOLUBLE CALCIUM-ACTIVATED NUCLEOTIDASE 1"/>
    <property type="match status" value="1"/>
</dbReference>
<protein>
    <submittedName>
        <fullName evidence="4">Soluble calcium-activated nucleotidase 1 (inferred by orthology to a human protein)</fullName>
    </submittedName>
</protein>
<feature type="binding site" evidence="1">
    <location>
        <position position="319"/>
    </location>
    <ligand>
        <name>Ca(2+)</name>
        <dbReference type="ChEBI" id="CHEBI:29108"/>
    </ligand>
</feature>